<reference evidence="2" key="2">
    <citation type="journal article" date="2023" name="IMA Fungus">
        <title>Comparative genomic study of the Penicillium genus elucidates a diverse pangenome and 15 lateral gene transfer events.</title>
        <authorList>
            <person name="Petersen C."/>
            <person name="Sorensen T."/>
            <person name="Nielsen M.R."/>
            <person name="Sondergaard T.E."/>
            <person name="Sorensen J.L."/>
            <person name="Fitzpatrick D.A."/>
            <person name="Frisvad J.C."/>
            <person name="Nielsen K.L."/>
        </authorList>
    </citation>
    <scope>NUCLEOTIDE SEQUENCE</scope>
    <source>
        <strain evidence="2">IBT 15544</strain>
    </source>
</reference>
<evidence type="ECO:0000259" key="1">
    <source>
        <dbReference type="PROSITE" id="PS51186"/>
    </source>
</evidence>
<dbReference type="Proteomes" id="UP001150904">
    <property type="component" value="Unassembled WGS sequence"/>
</dbReference>
<dbReference type="Gene3D" id="3.40.630.30">
    <property type="match status" value="1"/>
</dbReference>
<dbReference type="GeneID" id="83185042"/>
<dbReference type="InterPro" id="IPR051531">
    <property type="entry name" value="N-acetyltransferase"/>
</dbReference>
<dbReference type="Pfam" id="PF13302">
    <property type="entry name" value="Acetyltransf_3"/>
    <property type="match status" value="1"/>
</dbReference>
<sequence length="175" mass="19764">METARLRLDPIGLCHLDGFHRIWTNPDSTRWARKGTLQTIDQTYAWLSGMLPENRAGSDNYAIFIKDANSDKSTVIGVVGVHRVDPTPEIGYLFHPSAWGKGYATEAARAFIQHFWKARPDLDTIEAKVDEANSSSRHVLNKCGFVENETIIGGAERAWLDPQKRNIVVYRLKRA</sequence>
<organism evidence="2 3">
    <name type="scientific">Penicillium cinerascens</name>
    <dbReference type="NCBI Taxonomy" id="70096"/>
    <lineage>
        <taxon>Eukaryota</taxon>
        <taxon>Fungi</taxon>
        <taxon>Dikarya</taxon>
        <taxon>Ascomycota</taxon>
        <taxon>Pezizomycotina</taxon>
        <taxon>Eurotiomycetes</taxon>
        <taxon>Eurotiomycetidae</taxon>
        <taxon>Eurotiales</taxon>
        <taxon>Aspergillaceae</taxon>
        <taxon>Penicillium</taxon>
    </lineage>
</organism>
<dbReference type="PROSITE" id="PS51186">
    <property type="entry name" value="GNAT"/>
    <property type="match status" value="1"/>
</dbReference>
<dbReference type="InterPro" id="IPR000182">
    <property type="entry name" value="GNAT_dom"/>
</dbReference>
<proteinExistence type="predicted"/>
<dbReference type="EMBL" id="JAPQKR010000016">
    <property type="protein sequence ID" value="KAJ5191700.1"/>
    <property type="molecule type" value="Genomic_DNA"/>
</dbReference>
<dbReference type="AlphaFoldDB" id="A0A9W9JB68"/>
<dbReference type="GO" id="GO:0016747">
    <property type="term" value="F:acyltransferase activity, transferring groups other than amino-acyl groups"/>
    <property type="evidence" value="ECO:0007669"/>
    <property type="project" value="InterPro"/>
</dbReference>
<protein>
    <recommendedName>
        <fullName evidence="1">N-acetyltransferase domain-containing protein</fullName>
    </recommendedName>
</protein>
<feature type="domain" description="N-acetyltransferase" evidence="1">
    <location>
        <begin position="6"/>
        <end position="166"/>
    </location>
</feature>
<dbReference type="SUPFAM" id="SSF55729">
    <property type="entry name" value="Acyl-CoA N-acyltransferases (Nat)"/>
    <property type="match status" value="1"/>
</dbReference>
<accession>A0A9W9JB68</accession>
<dbReference type="CDD" id="cd04301">
    <property type="entry name" value="NAT_SF"/>
    <property type="match status" value="1"/>
</dbReference>
<comment type="caution">
    <text evidence="2">The sequence shown here is derived from an EMBL/GenBank/DDBJ whole genome shotgun (WGS) entry which is preliminary data.</text>
</comment>
<dbReference type="PANTHER" id="PTHR43792">
    <property type="entry name" value="GNAT FAMILY, PUTATIVE (AFU_ORTHOLOGUE AFUA_3G00765)-RELATED-RELATED"/>
    <property type="match status" value="1"/>
</dbReference>
<dbReference type="OrthoDB" id="4072826at2759"/>
<gene>
    <name evidence="2" type="ORF">N7498_010685</name>
</gene>
<evidence type="ECO:0000313" key="2">
    <source>
        <dbReference type="EMBL" id="KAJ5191700.1"/>
    </source>
</evidence>
<dbReference type="InterPro" id="IPR016181">
    <property type="entry name" value="Acyl_CoA_acyltransferase"/>
</dbReference>
<evidence type="ECO:0000313" key="3">
    <source>
        <dbReference type="Proteomes" id="UP001150904"/>
    </source>
</evidence>
<dbReference type="PANTHER" id="PTHR43792:SF1">
    <property type="entry name" value="N-ACETYLTRANSFERASE DOMAIN-CONTAINING PROTEIN"/>
    <property type="match status" value="1"/>
</dbReference>
<reference evidence="2" key="1">
    <citation type="submission" date="2022-12" db="EMBL/GenBank/DDBJ databases">
        <authorList>
            <person name="Petersen C."/>
        </authorList>
    </citation>
    <scope>NUCLEOTIDE SEQUENCE</scope>
    <source>
        <strain evidence="2">IBT 15544</strain>
    </source>
</reference>
<dbReference type="RefSeq" id="XP_058304640.1">
    <property type="nucleotide sequence ID" value="XM_058457741.1"/>
</dbReference>
<keyword evidence="3" id="KW-1185">Reference proteome</keyword>
<name>A0A9W9JB68_9EURO</name>